<dbReference type="AlphaFoldDB" id="A0AAE0GX96"/>
<evidence type="ECO:0000313" key="3">
    <source>
        <dbReference type="Proteomes" id="UP001190700"/>
    </source>
</evidence>
<gene>
    <name evidence="2" type="ORF">CYMTET_6529</name>
</gene>
<evidence type="ECO:0000313" key="2">
    <source>
        <dbReference type="EMBL" id="KAK3285883.1"/>
    </source>
</evidence>
<sequence length="594" mass="63963">MDEVNDVMEGMVAGYSLARPLFDPDIGVVSRALFVYVAECDGTGKRTLDFPSGIPMCTKTDCGECKEDSQFTYVKFTTIFLASKSLQMVFTFICGNISRKNSPDTNKAIQGIFRLVGTASLIGADIFTSSLSNVVLNILMVVDSGLASDSMRLRLLAVSAGLCYALAFFGAVVQYGMDLPKLEKFKTDAKGSKVRNVEGYKFKRLSDVQFLHTKETVTTPEGQAWSPSSSFLTTRGKVARFMLRTRFLGFIYLVLAVFEKIVEELLKFRYGLKTALPRGLASMDPQALQELVTGFVTDPAGAAEKFFAARRKDAENKLSGVQSDATGIANSIRADADGAVDAAKSIFSLPKDSNNNTSKVAGVPVPGALSPATLQKGGAKLMADPTQAKSFISQIFTFVKSPIKSTREFFSAKKAEATAEAGNIRRQAQQHVLDIKETATRHVDEVKDAGGNIDGVKNTVGMVSSKMEKRIEDAQESAGKVLAQTERHLSNTQEKVQKGIDGAQQHADTCQKDVSILVDKTKAYSAESMDQVEKHVSGAKSVMREASGQVRKYASGAQVHLEQVKTGAAILADSDQACATALAEASISLSSKTT</sequence>
<accession>A0AAE0GX96</accession>
<keyword evidence="3" id="KW-1185">Reference proteome</keyword>
<keyword evidence="1" id="KW-0812">Transmembrane</keyword>
<proteinExistence type="predicted"/>
<reference evidence="2 3" key="1">
    <citation type="journal article" date="2015" name="Genome Biol. Evol.">
        <title>Comparative Genomics of a Bacterivorous Green Alga Reveals Evolutionary Causalities and Consequences of Phago-Mixotrophic Mode of Nutrition.</title>
        <authorList>
            <person name="Burns J.A."/>
            <person name="Paasch A."/>
            <person name="Narechania A."/>
            <person name="Kim E."/>
        </authorList>
    </citation>
    <scope>NUCLEOTIDE SEQUENCE [LARGE SCALE GENOMIC DNA]</scope>
    <source>
        <strain evidence="2 3">PLY_AMNH</strain>
    </source>
</reference>
<evidence type="ECO:0000256" key="1">
    <source>
        <dbReference type="SAM" id="Phobius"/>
    </source>
</evidence>
<dbReference type="Proteomes" id="UP001190700">
    <property type="component" value="Unassembled WGS sequence"/>
</dbReference>
<dbReference type="EMBL" id="LGRX02001587">
    <property type="protein sequence ID" value="KAK3285883.1"/>
    <property type="molecule type" value="Genomic_DNA"/>
</dbReference>
<name>A0AAE0GX96_9CHLO</name>
<feature type="transmembrane region" description="Helical" evidence="1">
    <location>
        <begin position="112"/>
        <end position="135"/>
    </location>
</feature>
<feature type="transmembrane region" description="Helical" evidence="1">
    <location>
        <begin position="155"/>
        <end position="177"/>
    </location>
</feature>
<organism evidence="2 3">
    <name type="scientific">Cymbomonas tetramitiformis</name>
    <dbReference type="NCBI Taxonomy" id="36881"/>
    <lineage>
        <taxon>Eukaryota</taxon>
        <taxon>Viridiplantae</taxon>
        <taxon>Chlorophyta</taxon>
        <taxon>Pyramimonadophyceae</taxon>
        <taxon>Pyramimonadales</taxon>
        <taxon>Pyramimonadaceae</taxon>
        <taxon>Cymbomonas</taxon>
    </lineage>
</organism>
<keyword evidence="1" id="KW-0472">Membrane</keyword>
<keyword evidence="1" id="KW-1133">Transmembrane helix</keyword>
<comment type="caution">
    <text evidence="2">The sequence shown here is derived from an EMBL/GenBank/DDBJ whole genome shotgun (WGS) entry which is preliminary data.</text>
</comment>
<protein>
    <submittedName>
        <fullName evidence="2">Uncharacterized protein</fullName>
    </submittedName>
</protein>